<dbReference type="Proteomes" id="UP000077384">
    <property type="component" value="Unassembled WGS sequence"/>
</dbReference>
<dbReference type="Proteomes" id="UP000093694">
    <property type="component" value="Unassembled WGS sequence"/>
</dbReference>
<dbReference type="RefSeq" id="WP_063601369.1">
    <property type="nucleotide sequence ID" value="NZ_LITQ01000017.1"/>
</dbReference>
<reference evidence="1 3" key="1">
    <citation type="journal article" date="2015" name="Biotechnol. Bioeng.">
        <title>Genome sequence and phenotypic characterization of Caulobacter segnis.</title>
        <authorList>
            <person name="Patel S."/>
            <person name="Fletcher B."/>
            <person name="Scott D.C."/>
            <person name="Ely B."/>
        </authorList>
    </citation>
    <scope>NUCLEOTIDE SEQUENCE [LARGE SCALE GENOMIC DNA]</scope>
    <source>
        <strain evidence="1 3">PS02</strain>
    </source>
</reference>
<organism evidence="1 3">
    <name type="scientific">Clostridium coskatii</name>
    <dbReference type="NCBI Taxonomy" id="1705578"/>
    <lineage>
        <taxon>Bacteria</taxon>
        <taxon>Bacillati</taxon>
        <taxon>Bacillota</taxon>
        <taxon>Clostridia</taxon>
        <taxon>Eubacteriales</taxon>
        <taxon>Clostridiaceae</taxon>
        <taxon>Clostridium</taxon>
    </lineage>
</organism>
<protein>
    <recommendedName>
        <fullName evidence="5">DUF2281 domain-containing protein</fullName>
    </recommendedName>
</protein>
<evidence type="ECO:0008006" key="5">
    <source>
        <dbReference type="Google" id="ProtNLM"/>
    </source>
</evidence>
<dbReference type="EMBL" id="LROR01000017">
    <property type="protein sequence ID" value="OBR97729.1"/>
    <property type="molecule type" value="Genomic_DNA"/>
</dbReference>
<keyword evidence="4" id="KW-1185">Reference proteome</keyword>
<reference evidence="2 4" key="2">
    <citation type="journal article" date="2016" name="Front. Microbiol.">
        <title>Industrial Acetogenic Biocatalysts: A Comparative Metabolic and Genomic Analysis.</title>
        <authorList>
            <person name="Bengelsdorf F."/>
            <person name="Poehlein A."/>
            <person name="Sonja S."/>
            <person name="Erz C."/>
            <person name="Hummel T."/>
            <person name="Hoffmeister S."/>
            <person name="Daniel R."/>
            <person name="Durre P."/>
        </authorList>
    </citation>
    <scope>NUCLEOTIDE SEQUENCE [LARGE SCALE GENOMIC DNA]</scope>
    <source>
        <strain evidence="2 4">PTA-10522</strain>
    </source>
</reference>
<sequence>MSSLAKEIIEKLNKEEDAQVLAEVLDFYEYLKQKKNKGFKKKWQYIDEDEPTKEETKSYQQYKQTKEEFIPLENIMKELNLDE</sequence>
<evidence type="ECO:0000313" key="4">
    <source>
        <dbReference type="Proteomes" id="UP000093694"/>
    </source>
</evidence>
<evidence type="ECO:0000313" key="2">
    <source>
        <dbReference type="EMBL" id="OBR97729.1"/>
    </source>
</evidence>
<comment type="caution">
    <text evidence="1">The sequence shown here is derived from an EMBL/GenBank/DDBJ whole genome shotgun (WGS) entry which is preliminary data.</text>
</comment>
<dbReference type="EMBL" id="LITQ01000017">
    <property type="protein sequence ID" value="OAA92738.1"/>
    <property type="molecule type" value="Genomic_DNA"/>
</dbReference>
<gene>
    <name evidence="2" type="ORF">CLCOS_00860</name>
    <name evidence="1" type="ORF">WX73_00622</name>
</gene>
<evidence type="ECO:0000313" key="1">
    <source>
        <dbReference type="EMBL" id="OAA92738.1"/>
    </source>
</evidence>
<dbReference type="AlphaFoldDB" id="A0A166ST07"/>
<evidence type="ECO:0000313" key="3">
    <source>
        <dbReference type="Proteomes" id="UP000077384"/>
    </source>
</evidence>
<accession>A0A166ST07</accession>
<dbReference type="PATRIC" id="fig|1705578.3.peg.1005"/>
<proteinExistence type="predicted"/>
<name>A0A166ST07_9CLOT</name>